<protein>
    <recommendedName>
        <fullName evidence="2">TIR domain-containing protein</fullName>
    </recommendedName>
</protein>
<dbReference type="PROSITE" id="PS51113">
    <property type="entry name" value="ZF_BTK"/>
    <property type="match status" value="1"/>
</dbReference>
<dbReference type="OrthoDB" id="2148946at2759"/>
<evidence type="ECO:0000313" key="4">
    <source>
        <dbReference type="Proteomes" id="UP000243579"/>
    </source>
</evidence>
<dbReference type="GO" id="GO:0035556">
    <property type="term" value="P:intracellular signal transduction"/>
    <property type="evidence" value="ECO:0007669"/>
    <property type="project" value="InterPro"/>
</dbReference>
<dbReference type="AlphaFoldDB" id="A0A1V9ZLC3"/>
<dbReference type="GO" id="GO:0008270">
    <property type="term" value="F:zinc ion binding"/>
    <property type="evidence" value="ECO:0007669"/>
    <property type="project" value="UniProtKB-KW"/>
</dbReference>
<dbReference type="Pfam" id="PF13676">
    <property type="entry name" value="TIR_2"/>
    <property type="match status" value="1"/>
</dbReference>
<proteinExistence type="predicted"/>
<dbReference type="SUPFAM" id="SSF52200">
    <property type="entry name" value="Toll/Interleukin receptor TIR domain"/>
    <property type="match status" value="1"/>
</dbReference>
<keyword evidence="1" id="KW-0863">Zinc-finger</keyword>
<keyword evidence="4" id="KW-1185">Reference proteome</keyword>
<keyword evidence="1" id="KW-0479">Metal-binding</keyword>
<dbReference type="InterPro" id="IPR035897">
    <property type="entry name" value="Toll_tir_struct_dom_sf"/>
</dbReference>
<dbReference type="EMBL" id="JNBR01000080">
    <property type="protein sequence ID" value="OQR98741.1"/>
    <property type="molecule type" value="Genomic_DNA"/>
</dbReference>
<dbReference type="Gene3D" id="3.40.50.10140">
    <property type="entry name" value="Toll/interleukin-1 receptor homology (TIR) domain"/>
    <property type="match status" value="1"/>
</dbReference>
<feature type="domain" description="TIR" evidence="2">
    <location>
        <begin position="420"/>
        <end position="508"/>
    </location>
</feature>
<organism evidence="3 4">
    <name type="scientific">Achlya hypogyna</name>
    <name type="common">Oomycete</name>
    <name type="synonym">Protoachlya hypogyna</name>
    <dbReference type="NCBI Taxonomy" id="1202772"/>
    <lineage>
        <taxon>Eukaryota</taxon>
        <taxon>Sar</taxon>
        <taxon>Stramenopiles</taxon>
        <taxon>Oomycota</taxon>
        <taxon>Saprolegniomycetes</taxon>
        <taxon>Saprolegniales</taxon>
        <taxon>Achlyaceae</taxon>
        <taxon>Achlya</taxon>
    </lineage>
</organism>
<dbReference type="PANTHER" id="PTHR46270:SF6">
    <property type="entry name" value="TIR DOMAIN-CONTAINING PROTEIN"/>
    <property type="match status" value="1"/>
</dbReference>
<gene>
    <name evidence="3" type="ORF">ACHHYP_08159</name>
</gene>
<dbReference type="Proteomes" id="UP000243579">
    <property type="component" value="Unassembled WGS sequence"/>
</dbReference>
<comment type="caution">
    <text evidence="3">The sequence shown here is derived from an EMBL/GenBank/DDBJ whole genome shotgun (WGS) entry which is preliminary data.</text>
</comment>
<accession>A0A1V9ZLC3</accession>
<evidence type="ECO:0000313" key="3">
    <source>
        <dbReference type="EMBL" id="OQR98741.1"/>
    </source>
</evidence>
<evidence type="ECO:0000259" key="2">
    <source>
        <dbReference type="Pfam" id="PF13676"/>
    </source>
</evidence>
<dbReference type="InterPro" id="IPR001562">
    <property type="entry name" value="Znf_Btk_motif"/>
</dbReference>
<name>A0A1V9ZLC3_ACHHY</name>
<sequence length="667" mass="71191">MGTGASAMTTLPVQGSVLFLVHSSQEAAVRAKLATLGHPDCLILTELYPQDLLARYEVLMQCDTAIVLMDCYFHFSDMLLTSLSFLKDARKALVGSPLEAYFAPSGALGAICFGYGTWIDASFLDSQGGPVSYPSARVLPSSTLSSIGQPAGKFASPVAETFEHDVAILYEGATGRLVAEYLVALQSQGLVMPASRVLVDHESLDAVAVVTRSKLVVCIVTESSAAAVPYRTVIEVALVAKKVLLPINSCVSGGLPAWLGLAFAGRLWYPLPSDNLERIHKPYAQVEGSACCVADACEATDLLGHIASALVDECHLYTAEDTRLQAYEAAVLADRQARAMAAGIATPPSIHSHEPWVWTPEAPTTIPDVAALLPTASSSTGELTIHETVYTLTRLTFEPPPAVVDGHGLPRLDVQLDAMFSYAWKQQAAVLQLYQQGRVANLCVWMDVMGYMKGNIYAAMATAVQSVGCLVVFLSAAYVTSINCRLEFAYAVHCRKALLFVIFDDVDTTQLPEWITTAIGITTLPVHPATAANVFAVKHDHPGAQGILFSAIRSLAARHAAAAPPVCRDGSAHLARATSTFRDALSAPRPAGAHCSRCGTSFNPAAPSRTCRNHSGYYMGGSLLAGRWVCCNEPKPDGPGCQAADHIEASRTWLRDESYGTFTWSPA</sequence>
<dbReference type="PANTHER" id="PTHR46270">
    <property type="entry name" value="ARMADILLO-TYPE FOLD-RELATED"/>
    <property type="match status" value="1"/>
</dbReference>
<dbReference type="InterPro" id="IPR000157">
    <property type="entry name" value="TIR_dom"/>
</dbReference>
<reference evidence="3 4" key="1">
    <citation type="journal article" date="2014" name="Genome Biol. Evol.">
        <title>The secreted proteins of Achlya hypogyna and Thraustotheca clavata identify the ancestral oomycete secretome and reveal gene acquisitions by horizontal gene transfer.</title>
        <authorList>
            <person name="Misner I."/>
            <person name="Blouin N."/>
            <person name="Leonard G."/>
            <person name="Richards T.A."/>
            <person name="Lane C.E."/>
        </authorList>
    </citation>
    <scope>NUCLEOTIDE SEQUENCE [LARGE SCALE GENOMIC DNA]</scope>
    <source>
        <strain evidence="3 4">ATCC 48635</strain>
    </source>
</reference>
<keyword evidence="1" id="KW-0862">Zinc</keyword>
<evidence type="ECO:0000256" key="1">
    <source>
        <dbReference type="PROSITE-ProRule" id="PRU00432"/>
    </source>
</evidence>